<evidence type="ECO:0000313" key="1">
    <source>
        <dbReference type="EMBL" id="NGP90170.1"/>
    </source>
</evidence>
<proteinExistence type="predicted"/>
<organism evidence="1 2">
    <name type="scientific">Fodinibius halophilus</name>
    <dbReference type="NCBI Taxonomy" id="1736908"/>
    <lineage>
        <taxon>Bacteria</taxon>
        <taxon>Pseudomonadati</taxon>
        <taxon>Balneolota</taxon>
        <taxon>Balneolia</taxon>
        <taxon>Balneolales</taxon>
        <taxon>Balneolaceae</taxon>
        <taxon>Fodinibius</taxon>
    </lineage>
</organism>
<accession>A0A6M1TPC7</accession>
<dbReference type="Pfam" id="PF08897">
    <property type="entry name" value="DUF1841"/>
    <property type="match status" value="1"/>
</dbReference>
<dbReference type="EMBL" id="JAALLS010000037">
    <property type="protein sequence ID" value="NGP90170.1"/>
    <property type="molecule type" value="Genomic_DNA"/>
</dbReference>
<name>A0A6M1TPC7_9BACT</name>
<gene>
    <name evidence="1" type="ORF">G3569_17560</name>
</gene>
<protein>
    <submittedName>
        <fullName evidence="1">DUF1841 family protein</fullName>
    </submittedName>
</protein>
<keyword evidence="2" id="KW-1185">Reference proteome</keyword>
<sequence>MITKYDPLHAPDSNEWLALDELERVGLVLEYHEQNEEEMPNVHLHSTIHAVVENQVALGDEYPVKKTLHRLVQEGLDRHDAIHAIGSVLIKYIWEVKAGANTSEDFSKEYFEEVNQLTAQKWLDEFG</sequence>
<comment type="caution">
    <text evidence="1">The sequence shown here is derived from an EMBL/GenBank/DDBJ whole genome shotgun (WGS) entry which is preliminary data.</text>
</comment>
<dbReference type="RefSeq" id="WP_165271394.1">
    <property type="nucleotide sequence ID" value="NZ_JAALLS010000037.1"/>
</dbReference>
<dbReference type="AlphaFoldDB" id="A0A6M1TPC7"/>
<evidence type="ECO:0000313" key="2">
    <source>
        <dbReference type="Proteomes" id="UP000479132"/>
    </source>
</evidence>
<dbReference type="Proteomes" id="UP000479132">
    <property type="component" value="Unassembled WGS sequence"/>
</dbReference>
<reference evidence="1 2" key="1">
    <citation type="submission" date="2020-02" db="EMBL/GenBank/DDBJ databases">
        <title>Aliifodinibius halophilus 2W32, complete genome.</title>
        <authorList>
            <person name="Li Y."/>
            <person name="Wu S."/>
        </authorList>
    </citation>
    <scope>NUCLEOTIDE SEQUENCE [LARGE SCALE GENOMIC DNA]</scope>
    <source>
        <strain evidence="1 2">2W32</strain>
    </source>
</reference>
<dbReference type="InterPro" id="IPR014993">
    <property type="entry name" value="DUF1841"/>
</dbReference>